<dbReference type="VEuPathDB" id="AmoebaDB:EIN_409710"/>
<dbReference type="GeneID" id="14884633"/>
<dbReference type="Pfam" id="PF13469">
    <property type="entry name" value="Sulfotransfer_3"/>
    <property type="match status" value="1"/>
</dbReference>
<dbReference type="EMBL" id="KB207048">
    <property type="protein sequence ID" value="ELP85652.1"/>
    <property type="molecule type" value="Genomic_DNA"/>
</dbReference>
<dbReference type="SUPFAM" id="SSF52540">
    <property type="entry name" value="P-loop containing nucleoside triphosphate hydrolases"/>
    <property type="match status" value="1"/>
</dbReference>
<dbReference type="InterPro" id="IPR027417">
    <property type="entry name" value="P-loop_NTPase"/>
</dbReference>
<evidence type="ECO:0008006" key="3">
    <source>
        <dbReference type="Google" id="ProtNLM"/>
    </source>
</evidence>
<proteinExistence type="predicted"/>
<organism evidence="1 2">
    <name type="scientific">Entamoeba invadens IP1</name>
    <dbReference type="NCBI Taxonomy" id="370355"/>
    <lineage>
        <taxon>Eukaryota</taxon>
        <taxon>Amoebozoa</taxon>
        <taxon>Evosea</taxon>
        <taxon>Archamoebae</taxon>
        <taxon>Mastigamoebida</taxon>
        <taxon>Entamoebidae</taxon>
        <taxon>Entamoeba</taxon>
    </lineage>
</organism>
<dbReference type="OMA" id="DHIHEDI"/>
<dbReference type="RefSeq" id="XP_004184998.1">
    <property type="nucleotide sequence ID" value="XM_004184950.1"/>
</dbReference>
<dbReference type="Gene3D" id="3.40.50.300">
    <property type="entry name" value="P-loop containing nucleotide triphosphate hydrolases"/>
    <property type="match status" value="1"/>
</dbReference>
<dbReference type="KEGG" id="eiv:EIN_409710"/>
<name>A0A0A1TWS0_ENTIV</name>
<accession>A0A0A1TWS0</accession>
<dbReference type="Proteomes" id="UP000014680">
    <property type="component" value="Unassembled WGS sequence"/>
</dbReference>
<dbReference type="AlphaFoldDB" id="A0A0A1TWS0"/>
<dbReference type="InterPro" id="IPR052736">
    <property type="entry name" value="Stf3_sulfotransferase"/>
</dbReference>
<sequence length="453" mass="53756">MSSLDTTLKDFVYPYKYEVDKTSKYICKEMPEAPFEQIWEKLKGAAVMTLSKYDPSHMDEYKKMLLKGDSLFNPQFKQIVRDFFAGCFDQGSPMFQTIFRNMVGKVMCYMRFSTEQTLYREELDKVKLDRPLFITSMPRSGSTFLHNLIANDPRANAIHFFEHVSPGSHTMDHDARVKVLQDMLNAFHDNSTIDMNTVHNMDSPMNYEEELFFMELLGQCFVMSSSLPRLEQYREHIFNIDYHYVYEALIDEIKMHIVEYPMQRSDGFMCLKAVCHFASMAPMLDVLGDEKYNANFVWIHREPLEQIKSLIPLLLGAQGRFEHDLGRNDIEWINKYVLKINEIILRNIIATRDEWIKKDPKRADRIIDVGFVDLVSHPKETVEKIYKKFGIDYTEEVDKILDITINEKDPQRKHGRKQHDQNLYLFKDDDVREQFKFYYERFGAYLPKYYEQK</sequence>
<keyword evidence="2" id="KW-1185">Reference proteome</keyword>
<evidence type="ECO:0000313" key="1">
    <source>
        <dbReference type="EMBL" id="ELP85652.1"/>
    </source>
</evidence>
<dbReference type="PANTHER" id="PTHR36451:SF1">
    <property type="entry name" value="OMEGA-HYDROXY-BETA-DIHYDROMENAQUINONE-9 SULFOTRANSFERASE STF3"/>
    <property type="match status" value="1"/>
</dbReference>
<evidence type="ECO:0000313" key="2">
    <source>
        <dbReference type="Proteomes" id="UP000014680"/>
    </source>
</evidence>
<dbReference type="PANTHER" id="PTHR36451">
    <property type="entry name" value="PAPS-DEPENDENT SULFOTRANSFERASE STF3"/>
    <property type="match status" value="1"/>
</dbReference>
<dbReference type="OrthoDB" id="429813at2759"/>
<gene>
    <name evidence="1" type="ORF">EIN_409710</name>
</gene>
<reference evidence="1 2" key="1">
    <citation type="submission" date="2012-10" db="EMBL/GenBank/DDBJ databases">
        <authorList>
            <person name="Zafar N."/>
            <person name="Inman J."/>
            <person name="Hall N."/>
            <person name="Lorenzi H."/>
            <person name="Caler E."/>
        </authorList>
    </citation>
    <scope>NUCLEOTIDE SEQUENCE [LARGE SCALE GENOMIC DNA]</scope>
    <source>
        <strain evidence="1 2">IP1</strain>
    </source>
</reference>
<protein>
    <recommendedName>
        <fullName evidence="3">Sulfotransferase</fullName>
    </recommendedName>
</protein>